<feature type="modified residue" description="4-aspartylphosphate" evidence="4">
    <location>
        <position position="55"/>
    </location>
</feature>
<dbReference type="OrthoDB" id="7569831at2"/>
<sequence>MATTVLIVDDSKLARIVAAKALASLQPDWERVEAGNAHEALEILRGRKIDLAMIDFNMPDKDGLELAADMRTMHPMMPIAVITANIQDEVIARARAVNATFVSKPLTEDGLRGFVSGAALRLRSSGA</sequence>
<dbReference type="InterPro" id="IPR011006">
    <property type="entry name" value="CheY-like_superfamily"/>
</dbReference>
<gene>
    <name evidence="6" type="ORF">DES45_107263</name>
</gene>
<name>A0A370HIW8_9HYPH</name>
<dbReference type="AlphaFoldDB" id="A0A370HIW8"/>
<dbReference type="Proteomes" id="UP000254925">
    <property type="component" value="Unassembled WGS sequence"/>
</dbReference>
<reference evidence="6 7" key="1">
    <citation type="submission" date="2018-07" db="EMBL/GenBank/DDBJ databases">
        <title>Genomic Encyclopedia of Type Strains, Phase IV (KMG-IV): sequencing the most valuable type-strain genomes for metagenomic binning, comparative biology and taxonomic classification.</title>
        <authorList>
            <person name="Goeker M."/>
        </authorList>
    </citation>
    <scope>NUCLEOTIDE SEQUENCE [LARGE SCALE GENOMIC DNA]</scope>
    <source>
        <strain evidence="6 7">DSM 14364</strain>
    </source>
</reference>
<dbReference type="PROSITE" id="PS50110">
    <property type="entry name" value="RESPONSE_REGULATORY"/>
    <property type="match status" value="1"/>
</dbReference>
<dbReference type="EMBL" id="QQBB01000007">
    <property type="protein sequence ID" value="RDI57343.1"/>
    <property type="molecule type" value="Genomic_DNA"/>
</dbReference>
<comment type="caution">
    <text evidence="6">The sequence shown here is derived from an EMBL/GenBank/DDBJ whole genome shotgun (WGS) entry which is preliminary data.</text>
</comment>
<accession>A0A370HIW8</accession>
<dbReference type="PANTHER" id="PTHR44591:SF3">
    <property type="entry name" value="RESPONSE REGULATORY DOMAIN-CONTAINING PROTEIN"/>
    <property type="match status" value="1"/>
</dbReference>
<dbReference type="InterPro" id="IPR001789">
    <property type="entry name" value="Sig_transdc_resp-reg_receiver"/>
</dbReference>
<keyword evidence="7" id="KW-1185">Reference proteome</keyword>
<dbReference type="CDD" id="cd00156">
    <property type="entry name" value="REC"/>
    <property type="match status" value="1"/>
</dbReference>
<evidence type="ECO:0000256" key="3">
    <source>
        <dbReference type="ARBA" id="ARBA00023163"/>
    </source>
</evidence>
<dbReference type="SMART" id="SM00448">
    <property type="entry name" value="REC"/>
    <property type="match status" value="1"/>
</dbReference>
<evidence type="ECO:0000256" key="4">
    <source>
        <dbReference type="PROSITE-ProRule" id="PRU00169"/>
    </source>
</evidence>
<dbReference type="GO" id="GO:0000160">
    <property type="term" value="P:phosphorelay signal transduction system"/>
    <property type="evidence" value="ECO:0007669"/>
    <property type="project" value="InterPro"/>
</dbReference>
<evidence type="ECO:0000313" key="7">
    <source>
        <dbReference type="Proteomes" id="UP000254925"/>
    </source>
</evidence>
<dbReference type="Gene3D" id="3.40.50.2300">
    <property type="match status" value="1"/>
</dbReference>
<dbReference type="InterPro" id="IPR050595">
    <property type="entry name" value="Bact_response_regulator"/>
</dbReference>
<keyword evidence="1 4" id="KW-0597">Phosphoprotein</keyword>
<dbReference type="PANTHER" id="PTHR44591">
    <property type="entry name" value="STRESS RESPONSE REGULATOR PROTEIN 1"/>
    <property type="match status" value="1"/>
</dbReference>
<dbReference type="SUPFAM" id="SSF52172">
    <property type="entry name" value="CheY-like"/>
    <property type="match status" value="1"/>
</dbReference>
<organism evidence="6 7">
    <name type="scientific">Microvirga subterranea</name>
    <dbReference type="NCBI Taxonomy" id="186651"/>
    <lineage>
        <taxon>Bacteria</taxon>
        <taxon>Pseudomonadati</taxon>
        <taxon>Pseudomonadota</taxon>
        <taxon>Alphaproteobacteria</taxon>
        <taxon>Hyphomicrobiales</taxon>
        <taxon>Methylobacteriaceae</taxon>
        <taxon>Microvirga</taxon>
    </lineage>
</organism>
<dbReference type="RefSeq" id="WP_114771553.1">
    <property type="nucleotide sequence ID" value="NZ_QQBB01000007.1"/>
</dbReference>
<evidence type="ECO:0000256" key="2">
    <source>
        <dbReference type="ARBA" id="ARBA00023015"/>
    </source>
</evidence>
<feature type="domain" description="Response regulatory" evidence="5">
    <location>
        <begin position="4"/>
        <end position="119"/>
    </location>
</feature>
<keyword evidence="2" id="KW-0805">Transcription regulation</keyword>
<dbReference type="Pfam" id="PF00072">
    <property type="entry name" value="Response_reg"/>
    <property type="match status" value="1"/>
</dbReference>
<evidence type="ECO:0000313" key="6">
    <source>
        <dbReference type="EMBL" id="RDI57343.1"/>
    </source>
</evidence>
<keyword evidence="3" id="KW-0804">Transcription</keyword>
<evidence type="ECO:0000256" key="1">
    <source>
        <dbReference type="ARBA" id="ARBA00022553"/>
    </source>
</evidence>
<protein>
    <submittedName>
        <fullName evidence="6">Response regulator receiver domain-containing protein</fullName>
    </submittedName>
</protein>
<evidence type="ECO:0000259" key="5">
    <source>
        <dbReference type="PROSITE" id="PS50110"/>
    </source>
</evidence>
<proteinExistence type="predicted"/>